<gene>
    <name evidence="4" type="ORF">H5V45_00080</name>
</gene>
<dbReference type="PROSITE" id="PS50125">
    <property type="entry name" value="GUANYLATE_CYCLASE_2"/>
    <property type="match status" value="1"/>
</dbReference>
<protein>
    <submittedName>
        <fullName evidence="4">AAA family ATPase</fullName>
    </submittedName>
</protein>
<dbReference type="PANTHER" id="PTHR16305">
    <property type="entry name" value="TESTICULAR SOLUBLE ADENYLYL CYCLASE"/>
    <property type="match status" value="1"/>
</dbReference>
<sequence>MPLQCGSCNAQSPDGAKFCLECGSPLARRCPSCGTPDAGGKFCIECGTPMAAAATAAAPAATSSQPVSERRTTTVLFGDLVSFTTLSESRDPEEVRELLSAYFATARTVVGRYGGTIEKFIGDAVMAVWGVPVSHEDDAERAVRAGLDLVAAVAELGESVGAPELAMRVGIVTGSVAVTLGAVNEGMVAGDAVNTAARVQTAADPGTVWVDQETYGLTSAAVAFSDRGEHALKGKAEPVRLFRADAVVAAVGGAQRVDGLEAPMVGRDRELRRVKDLFHATQEDGRARIALVTGEAGLGKSRLGWEFEKYVDGLNDEFRWHRGRCLSYGDGVAFWAFAEMVRSRLGILEGDEAGEVDRKLRAGVEAVCATPSEAAWLTPRIAALLGSGAGTFDRTDLFASWTTFLERVGGDLPVVLLFEDFQHADTGLLDLVEHLLETIRARLYVLTFTRPELLERRPTLAASRRATLVDLPPLGDEAMSVLLDGLVADLPSRARQALVSRAAGVPLYAVETVRSLIDRDAVVAREGRYVFVDHDHARVDLDQLQAPTSLQTLIAARLDTLTPQERRVVQDASVLGLTFRLSALEALSGLGAHELDAPLAGLVRKGVLGTQNDPRSPELGQYRFVQAIVREVAYSTLARKDRRLLHLAAADHLEQEEAAESLAGVIAQQLLDALEASSADDPDRQVVTDRARGLLVAAAQRAQSLGSQDEALRQLLAAIALHPLPEEDARLHLLACQAAFHAGLPGQAEELSTRAAVLGREVGDASAAASALVYLARTRIQQGRPREAGQAADEGIELVDGTEDRAGRGVEIELLMARGASSRALGDYAQQQAATLRLLPLADDFRDPALRVRALNALGLMLTDLRSPTAYLAVLERAVKIAREERLLGELLRSLNNMISETYTEDLAAAAEIAAEAVVVARQVGESQQTEHGLINAGFTWWLRGDWDEAHAHLREWLDGHEPTAMASTLRLIQAFVLTARGEPLPDGRLADSEDAYEQYGADLVTALRVRATGDVATAARLAAEAGRRQYGSLETYEDIEVQLPVAVELQLEAGDLTTARELLGMFEPLAGERGRAITRGELPRLRALVALAAGEDPETDLREAESAHAAYGAPYLLARTRLDLGRWLLGRDRRDEALPLLAAAREVFARLGAHPSLADVDALDPAPALTTTGVGA</sequence>
<evidence type="ECO:0000313" key="5">
    <source>
        <dbReference type="Proteomes" id="UP000523955"/>
    </source>
</evidence>
<keyword evidence="1" id="KW-0547">Nucleotide-binding</keyword>
<dbReference type="CDD" id="cd07302">
    <property type="entry name" value="CHD"/>
    <property type="match status" value="1"/>
</dbReference>
<dbReference type="GO" id="GO:0009190">
    <property type="term" value="P:cyclic nucleotide biosynthetic process"/>
    <property type="evidence" value="ECO:0007669"/>
    <property type="project" value="InterPro"/>
</dbReference>
<dbReference type="GO" id="GO:0035556">
    <property type="term" value="P:intracellular signal transduction"/>
    <property type="evidence" value="ECO:0007669"/>
    <property type="project" value="InterPro"/>
</dbReference>
<dbReference type="GO" id="GO:0005524">
    <property type="term" value="F:ATP binding"/>
    <property type="evidence" value="ECO:0007669"/>
    <property type="project" value="UniProtKB-KW"/>
</dbReference>
<name>A0A7X0RES0_9ACTN</name>
<dbReference type="SUPFAM" id="SSF55073">
    <property type="entry name" value="Nucleotide cyclase"/>
    <property type="match status" value="1"/>
</dbReference>
<evidence type="ECO:0000256" key="1">
    <source>
        <dbReference type="ARBA" id="ARBA00022741"/>
    </source>
</evidence>
<evidence type="ECO:0000313" key="4">
    <source>
        <dbReference type="EMBL" id="MBB6625703.1"/>
    </source>
</evidence>
<keyword evidence="5" id="KW-1185">Reference proteome</keyword>
<dbReference type="GO" id="GO:0004016">
    <property type="term" value="F:adenylate cyclase activity"/>
    <property type="evidence" value="ECO:0007669"/>
    <property type="project" value="TreeGrafter"/>
</dbReference>
<accession>A0A7X0RES0</accession>
<dbReference type="Pfam" id="PF00211">
    <property type="entry name" value="Guanylate_cyc"/>
    <property type="match status" value="1"/>
</dbReference>
<dbReference type="Pfam" id="PF13191">
    <property type="entry name" value="AAA_16"/>
    <property type="match status" value="1"/>
</dbReference>
<dbReference type="SUPFAM" id="SSF48452">
    <property type="entry name" value="TPR-like"/>
    <property type="match status" value="1"/>
</dbReference>
<proteinExistence type="predicted"/>
<dbReference type="Gene3D" id="1.25.40.10">
    <property type="entry name" value="Tetratricopeptide repeat domain"/>
    <property type="match status" value="1"/>
</dbReference>
<dbReference type="InterPro" id="IPR025874">
    <property type="entry name" value="DZR"/>
</dbReference>
<dbReference type="InterPro" id="IPR041664">
    <property type="entry name" value="AAA_16"/>
</dbReference>
<dbReference type="Pfam" id="PF12773">
    <property type="entry name" value="DZR"/>
    <property type="match status" value="1"/>
</dbReference>
<dbReference type="AlphaFoldDB" id="A0A7X0RES0"/>
<dbReference type="InterPro" id="IPR029787">
    <property type="entry name" value="Nucleotide_cyclase"/>
</dbReference>
<organism evidence="4 5">
    <name type="scientific">Nocardioides luti</name>
    <dbReference type="NCBI Taxonomy" id="2761101"/>
    <lineage>
        <taxon>Bacteria</taxon>
        <taxon>Bacillati</taxon>
        <taxon>Actinomycetota</taxon>
        <taxon>Actinomycetes</taxon>
        <taxon>Propionibacteriales</taxon>
        <taxon>Nocardioidaceae</taxon>
        <taxon>Nocardioides</taxon>
    </lineage>
</organism>
<dbReference type="InterPro" id="IPR027417">
    <property type="entry name" value="P-loop_NTPase"/>
</dbReference>
<dbReference type="SMART" id="SM00044">
    <property type="entry name" value="CYCc"/>
    <property type="match status" value="1"/>
</dbReference>
<dbReference type="Gene3D" id="3.30.70.1230">
    <property type="entry name" value="Nucleotide cyclase"/>
    <property type="match status" value="1"/>
</dbReference>
<dbReference type="EMBL" id="JACKXE010000001">
    <property type="protein sequence ID" value="MBB6625703.1"/>
    <property type="molecule type" value="Genomic_DNA"/>
</dbReference>
<feature type="domain" description="Guanylate cyclase" evidence="3">
    <location>
        <begin position="74"/>
        <end position="200"/>
    </location>
</feature>
<dbReference type="RefSeq" id="WP_185251051.1">
    <property type="nucleotide sequence ID" value="NZ_JACKXE010000001.1"/>
</dbReference>
<evidence type="ECO:0000259" key="3">
    <source>
        <dbReference type="PROSITE" id="PS50125"/>
    </source>
</evidence>
<reference evidence="4 5" key="1">
    <citation type="submission" date="2020-08" db="EMBL/GenBank/DDBJ databases">
        <authorList>
            <person name="Seo M.-J."/>
        </authorList>
    </citation>
    <scope>NUCLEOTIDE SEQUENCE [LARGE SCALE GENOMIC DNA]</scope>
    <source>
        <strain evidence="4 5">KIGAM211</strain>
    </source>
</reference>
<dbReference type="PANTHER" id="PTHR16305:SF28">
    <property type="entry name" value="GUANYLATE CYCLASE DOMAIN-CONTAINING PROTEIN"/>
    <property type="match status" value="1"/>
</dbReference>
<dbReference type="GO" id="GO:0005737">
    <property type="term" value="C:cytoplasm"/>
    <property type="evidence" value="ECO:0007669"/>
    <property type="project" value="TreeGrafter"/>
</dbReference>
<dbReference type="InterPro" id="IPR011990">
    <property type="entry name" value="TPR-like_helical_dom_sf"/>
</dbReference>
<dbReference type="Proteomes" id="UP000523955">
    <property type="component" value="Unassembled WGS sequence"/>
</dbReference>
<comment type="caution">
    <text evidence="4">The sequence shown here is derived from an EMBL/GenBank/DDBJ whole genome shotgun (WGS) entry which is preliminary data.</text>
</comment>
<keyword evidence="2" id="KW-0067">ATP-binding</keyword>
<dbReference type="InterPro" id="IPR001054">
    <property type="entry name" value="A/G_cyclase"/>
</dbReference>
<evidence type="ECO:0000256" key="2">
    <source>
        <dbReference type="ARBA" id="ARBA00022840"/>
    </source>
</evidence>
<dbReference type="SUPFAM" id="SSF52540">
    <property type="entry name" value="P-loop containing nucleoside triphosphate hydrolases"/>
    <property type="match status" value="1"/>
</dbReference>